<feature type="compositionally biased region" description="Polar residues" evidence="1">
    <location>
        <begin position="110"/>
        <end position="125"/>
    </location>
</feature>
<reference evidence="2 3" key="1">
    <citation type="journal article" date="2016" name="Sci. Rep.">
        <title>Penicillium arizonense, a new, genome sequenced fungal species, reveals a high chemical diversity in secreted metabolites.</title>
        <authorList>
            <person name="Grijseels S."/>
            <person name="Nielsen J.C."/>
            <person name="Randelovic M."/>
            <person name="Nielsen J."/>
            <person name="Nielsen K.F."/>
            <person name="Workman M."/>
            <person name="Frisvad J.C."/>
        </authorList>
    </citation>
    <scope>NUCLEOTIDE SEQUENCE [LARGE SCALE GENOMIC DNA]</scope>
    <source>
        <strain evidence="2 3">CBS 141311</strain>
    </source>
</reference>
<dbReference type="OrthoDB" id="4276578at2759"/>
<protein>
    <recommendedName>
        <fullName evidence="4">RING-CH-type domain-containing protein</fullName>
    </recommendedName>
</protein>
<feature type="compositionally biased region" description="Polar residues" evidence="1">
    <location>
        <begin position="288"/>
        <end position="297"/>
    </location>
</feature>
<evidence type="ECO:0000313" key="3">
    <source>
        <dbReference type="Proteomes" id="UP000177622"/>
    </source>
</evidence>
<dbReference type="AlphaFoldDB" id="A0A1F5L073"/>
<organism evidence="2 3">
    <name type="scientific">Penicillium arizonense</name>
    <dbReference type="NCBI Taxonomy" id="1835702"/>
    <lineage>
        <taxon>Eukaryota</taxon>
        <taxon>Fungi</taxon>
        <taxon>Dikarya</taxon>
        <taxon>Ascomycota</taxon>
        <taxon>Pezizomycotina</taxon>
        <taxon>Eurotiomycetes</taxon>
        <taxon>Eurotiomycetidae</taxon>
        <taxon>Eurotiales</taxon>
        <taxon>Aspergillaceae</taxon>
        <taxon>Penicillium</taxon>
    </lineage>
</organism>
<feature type="compositionally biased region" description="Polar residues" evidence="1">
    <location>
        <begin position="308"/>
        <end position="322"/>
    </location>
</feature>
<accession>A0A1F5L073</accession>
<evidence type="ECO:0008006" key="4">
    <source>
        <dbReference type="Google" id="ProtNLM"/>
    </source>
</evidence>
<feature type="non-terminal residue" evidence="2">
    <location>
        <position position="322"/>
    </location>
</feature>
<keyword evidence="3" id="KW-1185">Reference proteome</keyword>
<dbReference type="EMBL" id="LXJU01000178">
    <property type="protein sequence ID" value="OGE46585.1"/>
    <property type="molecule type" value="Genomic_DNA"/>
</dbReference>
<comment type="caution">
    <text evidence="2">The sequence shown here is derived from an EMBL/GenBank/DDBJ whole genome shotgun (WGS) entry which is preliminary data.</text>
</comment>
<gene>
    <name evidence="2" type="ORF">PENARI_c178G09592</name>
</gene>
<name>A0A1F5L073_PENAI</name>
<feature type="region of interest" description="Disordered" evidence="1">
    <location>
        <begin position="288"/>
        <end position="322"/>
    </location>
</feature>
<dbReference type="Proteomes" id="UP000177622">
    <property type="component" value="Unassembled WGS sequence"/>
</dbReference>
<dbReference type="RefSeq" id="XP_022482054.1">
    <property type="nucleotide sequence ID" value="XM_022638090.1"/>
</dbReference>
<dbReference type="GeneID" id="34582824"/>
<evidence type="ECO:0000256" key="1">
    <source>
        <dbReference type="SAM" id="MobiDB-lite"/>
    </source>
</evidence>
<evidence type="ECO:0000313" key="2">
    <source>
        <dbReference type="EMBL" id="OGE46585.1"/>
    </source>
</evidence>
<sequence length="322" mass="35417">MSTILSWNPFFICGIPHRGPGSCCGTTKKGEPCKNSIKVEDTKIGHQKLTTLAREPFDLSNLQSKLCDVAKEFLCVRWHRQRQADQLGQQWYEAAVRNQARIPQDSWIASPSVATHTSQNHISSTSRRRLTESGNTDRSAPPRGIRQDSLVPPSDSSEPVQSINSFVTAAMLRTNNVPWQVSPARPAILLSATNLLAGFQNLTLQSLSTSEEVNDIHCVFCLAEDGDHANECVILRCGQCRALSHLACAEEWLERRRVGFGTTCCVCRNEGTLDALIRPLQVLSSDAETHSVQTANDPSPDGQLDTVRISSPNDPSQSQPCQ</sequence>
<proteinExistence type="predicted"/>
<feature type="region of interest" description="Disordered" evidence="1">
    <location>
        <begin position="110"/>
        <end position="159"/>
    </location>
</feature>